<comment type="caution">
    <text evidence="2">The sequence shown here is derived from an EMBL/GenBank/DDBJ whole genome shotgun (WGS) entry which is preliminary data.</text>
</comment>
<evidence type="ECO:0000313" key="3">
    <source>
        <dbReference type="Proteomes" id="UP000634136"/>
    </source>
</evidence>
<organism evidence="2 3">
    <name type="scientific">Senna tora</name>
    <dbReference type="NCBI Taxonomy" id="362788"/>
    <lineage>
        <taxon>Eukaryota</taxon>
        <taxon>Viridiplantae</taxon>
        <taxon>Streptophyta</taxon>
        <taxon>Embryophyta</taxon>
        <taxon>Tracheophyta</taxon>
        <taxon>Spermatophyta</taxon>
        <taxon>Magnoliopsida</taxon>
        <taxon>eudicotyledons</taxon>
        <taxon>Gunneridae</taxon>
        <taxon>Pentapetalae</taxon>
        <taxon>rosids</taxon>
        <taxon>fabids</taxon>
        <taxon>Fabales</taxon>
        <taxon>Fabaceae</taxon>
        <taxon>Caesalpinioideae</taxon>
        <taxon>Cassia clade</taxon>
        <taxon>Senna</taxon>
    </lineage>
</organism>
<gene>
    <name evidence="2" type="ORF">G2W53_043572</name>
</gene>
<evidence type="ECO:0000313" key="2">
    <source>
        <dbReference type="EMBL" id="KAF7804461.1"/>
    </source>
</evidence>
<dbReference type="AlphaFoldDB" id="A0A834SJ44"/>
<dbReference type="EMBL" id="JAAIUW010000013">
    <property type="protein sequence ID" value="KAF7804461.1"/>
    <property type="molecule type" value="Genomic_DNA"/>
</dbReference>
<keyword evidence="3" id="KW-1185">Reference proteome</keyword>
<name>A0A834SJ44_9FABA</name>
<evidence type="ECO:0000256" key="1">
    <source>
        <dbReference type="SAM" id="MobiDB-lite"/>
    </source>
</evidence>
<feature type="region of interest" description="Disordered" evidence="1">
    <location>
        <begin position="18"/>
        <end position="62"/>
    </location>
</feature>
<reference evidence="2" key="1">
    <citation type="submission" date="2020-09" db="EMBL/GenBank/DDBJ databases">
        <title>Genome-Enabled Discovery of Anthraquinone Biosynthesis in Senna tora.</title>
        <authorList>
            <person name="Kang S.-H."/>
            <person name="Pandey R.P."/>
            <person name="Lee C.-M."/>
            <person name="Sim J.-S."/>
            <person name="Jeong J.-T."/>
            <person name="Choi B.-S."/>
            <person name="Jung M."/>
            <person name="Ginzburg D."/>
            <person name="Zhao K."/>
            <person name="Won S.Y."/>
            <person name="Oh T.-J."/>
            <person name="Yu Y."/>
            <person name="Kim N.-H."/>
            <person name="Lee O.R."/>
            <person name="Lee T.-H."/>
            <person name="Bashyal P."/>
            <person name="Kim T.-S."/>
            <person name="Lee W.-H."/>
            <person name="Kawkins C."/>
            <person name="Kim C.-K."/>
            <person name="Kim J.S."/>
            <person name="Ahn B.O."/>
            <person name="Rhee S.Y."/>
            <person name="Sohng J.K."/>
        </authorList>
    </citation>
    <scope>NUCLEOTIDE SEQUENCE</scope>
    <source>
        <tissue evidence="2">Leaf</tissue>
    </source>
</reference>
<dbReference type="Proteomes" id="UP000634136">
    <property type="component" value="Unassembled WGS sequence"/>
</dbReference>
<sequence length="62" mass="6785">MAPRTPFVKAITSLMGSANGIQGARHTNNEEQRHMKKQNGVNREGPLEARQEVLVGPDLTDS</sequence>
<proteinExistence type="predicted"/>
<accession>A0A834SJ44</accession>
<protein>
    <submittedName>
        <fullName evidence="2">Uncharacterized protein</fullName>
    </submittedName>
</protein>